<feature type="transmembrane region" description="Helical" evidence="9">
    <location>
        <begin position="85"/>
        <end position="107"/>
    </location>
</feature>
<dbReference type="InterPro" id="IPR003445">
    <property type="entry name" value="Cat_transpt"/>
</dbReference>
<feature type="transmembrane region" description="Helical" evidence="9">
    <location>
        <begin position="208"/>
        <end position="232"/>
    </location>
</feature>
<dbReference type="PANTHER" id="PTHR32024:SF2">
    <property type="entry name" value="TRK SYSTEM POTASSIUM UPTAKE PROTEIN TRKG-RELATED"/>
    <property type="match status" value="1"/>
</dbReference>
<feature type="transmembrane region" description="Helical" evidence="9">
    <location>
        <begin position="30"/>
        <end position="50"/>
    </location>
</feature>
<comment type="subcellular location">
    <subcellularLocation>
        <location evidence="1">Cell membrane</location>
        <topology evidence="1">Multi-pass membrane protein</topology>
    </subcellularLocation>
</comment>
<comment type="similarity">
    <text evidence="2">Belongs to the TrkH potassium transport family.</text>
</comment>
<keyword evidence="6 9" id="KW-1133">Transmembrane helix</keyword>
<dbReference type="GO" id="GO:0030001">
    <property type="term" value="P:metal ion transport"/>
    <property type="evidence" value="ECO:0007669"/>
    <property type="project" value="UniProtKB-ARBA"/>
</dbReference>
<evidence type="ECO:0000256" key="5">
    <source>
        <dbReference type="ARBA" id="ARBA00022692"/>
    </source>
</evidence>
<proteinExistence type="inferred from homology"/>
<evidence type="ECO:0008006" key="11">
    <source>
        <dbReference type="Google" id="ProtNLM"/>
    </source>
</evidence>
<keyword evidence="5 9" id="KW-0812">Transmembrane</keyword>
<organism evidence="10">
    <name type="scientific">bioreactor metagenome</name>
    <dbReference type="NCBI Taxonomy" id="1076179"/>
    <lineage>
        <taxon>unclassified sequences</taxon>
        <taxon>metagenomes</taxon>
        <taxon>ecological metagenomes</taxon>
    </lineage>
</organism>
<feature type="transmembrane region" description="Helical" evidence="9">
    <location>
        <begin position="158"/>
        <end position="175"/>
    </location>
</feature>
<dbReference type="GO" id="GO:0008324">
    <property type="term" value="F:monoatomic cation transmembrane transporter activity"/>
    <property type="evidence" value="ECO:0007669"/>
    <property type="project" value="InterPro"/>
</dbReference>
<dbReference type="Pfam" id="PF02386">
    <property type="entry name" value="TrkH"/>
    <property type="match status" value="1"/>
</dbReference>
<reference evidence="10" key="1">
    <citation type="submission" date="2019-08" db="EMBL/GenBank/DDBJ databases">
        <authorList>
            <person name="Kucharzyk K."/>
            <person name="Murdoch R.W."/>
            <person name="Higgins S."/>
            <person name="Loffler F."/>
        </authorList>
    </citation>
    <scope>NUCLEOTIDE SEQUENCE</scope>
</reference>
<evidence type="ECO:0000256" key="8">
    <source>
        <dbReference type="ARBA" id="ARBA00023136"/>
    </source>
</evidence>
<dbReference type="PANTHER" id="PTHR32024">
    <property type="entry name" value="TRK SYSTEM POTASSIUM UPTAKE PROTEIN TRKG-RELATED"/>
    <property type="match status" value="1"/>
</dbReference>
<keyword evidence="7" id="KW-0406">Ion transport</keyword>
<keyword evidence="8 9" id="KW-0472">Membrane</keyword>
<evidence type="ECO:0000256" key="7">
    <source>
        <dbReference type="ARBA" id="ARBA00023065"/>
    </source>
</evidence>
<dbReference type="AlphaFoldDB" id="A0A645E7A1"/>
<comment type="caution">
    <text evidence="10">The sequence shown here is derived from an EMBL/GenBank/DDBJ whole genome shotgun (WGS) entry which is preliminary data.</text>
</comment>
<accession>A0A645E7A1</accession>
<evidence type="ECO:0000256" key="3">
    <source>
        <dbReference type="ARBA" id="ARBA00022448"/>
    </source>
</evidence>
<keyword evidence="3" id="KW-0813">Transport</keyword>
<evidence type="ECO:0000256" key="6">
    <source>
        <dbReference type="ARBA" id="ARBA00022989"/>
    </source>
</evidence>
<evidence type="ECO:0000256" key="4">
    <source>
        <dbReference type="ARBA" id="ARBA00022475"/>
    </source>
</evidence>
<gene>
    <name evidence="10" type="ORF">SDC9_144629</name>
</gene>
<dbReference type="EMBL" id="VSSQ01043736">
    <property type="protein sequence ID" value="MPM97456.1"/>
    <property type="molecule type" value="Genomic_DNA"/>
</dbReference>
<name>A0A645E7A1_9ZZZZ</name>
<protein>
    <recommendedName>
        <fullName evidence="11">Trk system potassium uptake protein TrkG</fullName>
    </recommendedName>
</protein>
<sequence length="247" mass="27818">MLLGTTNFAAHLLLIKGKFKKFFQLGEIKFMFSILGICVPLVGFLSLNHLYGSVYIGLRRSLFELVSALTTTGFSTVTYNDWNDFAIFIMTILMIIGGGAGSTAGGMKLYRVYILCRNCIWNIKRQFSSPRLVNEDYVYKPEGKVYIKDSDIKDISNYAFMYIVIYVIGVSIMLLNNYSLKDSLFEFASSLGTVGLLVGITSPMASPIILWTEIVGMLFGRLEIWVIIIAVIKTSNILKRKKVEYNL</sequence>
<evidence type="ECO:0000313" key="10">
    <source>
        <dbReference type="EMBL" id="MPM97456.1"/>
    </source>
</evidence>
<dbReference type="GO" id="GO:0005886">
    <property type="term" value="C:plasma membrane"/>
    <property type="evidence" value="ECO:0007669"/>
    <property type="project" value="UniProtKB-SubCell"/>
</dbReference>
<evidence type="ECO:0000256" key="9">
    <source>
        <dbReference type="SAM" id="Phobius"/>
    </source>
</evidence>
<evidence type="ECO:0000256" key="1">
    <source>
        <dbReference type="ARBA" id="ARBA00004651"/>
    </source>
</evidence>
<evidence type="ECO:0000256" key="2">
    <source>
        <dbReference type="ARBA" id="ARBA00009137"/>
    </source>
</evidence>
<keyword evidence="4" id="KW-1003">Cell membrane</keyword>